<gene>
    <name evidence="1" type="ORF">CRG98_003653</name>
</gene>
<reference evidence="1 2" key="1">
    <citation type="submission" date="2017-11" db="EMBL/GenBank/DDBJ databases">
        <title>De-novo sequencing of pomegranate (Punica granatum L.) genome.</title>
        <authorList>
            <person name="Akparov Z."/>
            <person name="Amiraslanov A."/>
            <person name="Hajiyeva S."/>
            <person name="Abbasov M."/>
            <person name="Kaur K."/>
            <person name="Hamwieh A."/>
            <person name="Solovyev V."/>
            <person name="Salamov A."/>
            <person name="Braich B."/>
            <person name="Kosarev P."/>
            <person name="Mahmoud A."/>
            <person name="Hajiyev E."/>
            <person name="Babayeva S."/>
            <person name="Izzatullayeva V."/>
            <person name="Mammadov A."/>
            <person name="Mammadov A."/>
            <person name="Sharifova S."/>
            <person name="Ojaghi J."/>
            <person name="Eynullazada K."/>
            <person name="Bayramov B."/>
            <person name="Abdulazimova A."/>
            <person name="Shahmuradov I."/>
        </authorList>
    </citation>
    <scope>NUCLEOTIDE SEQUENCE [LARGE SCALE GENOMIC DNA]</scope>
    <source>
        <strain evidence="2">cv. AG2017</strain>
        <tissue evidence="1">Leaf</tissue>
    </source>
</reference>
<dbReference type="AlphaFoldDB" id="A0A2I0L5F5"/>
<dbReference type="Proteomes" id="UP000233551">
    <property type="component" value="Unassembled WGS sequence"/>
</dbReference>
<accession>A0A2I0L5F5</accession>
<keyword evidence="2" id="KW-1185">Reference proteome</keyword>
<name>A0A2I0L5F5_PUNGR</name>
<evidence type="ECO:0000313" key="1">
    <source>
        <dbReference type="EMBL" id="PKI75951.1"/>
    </source>
</evidence>
<comment type="caution">
    <text evidence="1">The sequence shown here is derived from an EMBL/GenBank/DDBJ whole genome shotgun (WGS) entry which is preliminary data.</text>
</comment>
<dbReference type="EMBL" id="PGOL01000135">
    <property type="protein sequence ID" value="PKI75951.1"/>
    <property type="molecule type" value="Genomic_DNA"/>
</dbReference>
<evidence type="ECO:0000313" key="2">
    <source>
        <dbReference type="Proteomes" id="UP000233551"/>
    </source>
</evidence>
<sequence length="252" mass="27829">MRCMKVRSNRLADPARLQVARARWLGKLAVQENTARFQEARARWLAELAVLESNLARVSRPDRVPRGTNEMVLELAVQEIKLPGVTRPGMVARGTNEVGRRTCGGLQGCKRHERGRSADLRCKIVNSHGLVDPARLQEARARLLGELAVHESKLARVTRPGMVARGTNEVGRRTCGGLQGCKRHERGRSADLRCKIVNSHGLVDPARLQEARARLLGELAVQEIKLARVEQVSRPGKVARGTSEVVRRTCGA</sequence>
<protein>
    <submittedName>
        <fullName evidence="1">Uncharacterized protein</fullName>
    </submittedName>
</protein>
<organism evidence="1 2">
    <name type="scientific">Punica granatum</name>
    <name type="common">Pomegranate</name>
    <dbReference type="NCBI Taxonomy" id="22663"/>
    <lineage>
        <taxon>Eukaryota</taxon>
        <taxon>Viridiplantae</taxon>
        <taxon>Streptophyta</taxon>
        <taxon>Embryophyta</taxon>
        <taxon>Tracheophyta</taxon>
        <taxon>Spermatophyta</taxon>
        <taxon>Magnoliopsida</taxon>
        <taxon>eudicotyledons</taxon>
        <taxon>Gunneridae</taxon>
        <taxon>Pentapetalae</taxon>
        <taxon>rosids</taxon>
        <taxon>malvids</taxon>
        <taxon>Myrtales</taxon>
        <taxon>Lythraceae</taxon>
        <taxon>Punica</taxon>
    </lineage>
</organism>
<proteinExistence type="predicted"/>
<dbReference type="STRING" id="22663.A0A2I0L5F5"/>